<sequence>MKLLKSRILLASATSLLVLGACNSDHSAKPAAAVPAAKEAAEVTVNGIVISKKRVDMLVQQAAGNGQPDNPEARQGIVDKLIMQTVVAEEAVKKGLDKSPEVIEQIDLIRQSVLANAYVQDLIKTSTASDEVLKAEYEKIKATITGSEYKARHILVEKEADAKDIIARLRKDPGSFEKLAMEKSKDAGSKARGGELGWFDAGRMVPEFGAAVSKLEKGAITPEPVKTQYGYHVIQLEDAKPVEAPPFEEVKPHLAQQVQQQNVKKQLEELKAKARIEPAAAPAAPAAPAAAPVPATPAAPAVTK</sequence>
<dbReference type="Gene3D" id="1.10.8.1040">
    <property type="match status" value="1"/>
</dbReference>
<evidence type="ECO:0000256" key="5">
    <source>
        <dbReference type="ARBA" id="ARBA00023110"/>
    </source>
</evidence>
<dbReference type="SUPFAM" id="SSF54534">
    <property type="entry name" value="FKBP-like"/>
    <property type="match status" value="1"/>
</dbReference>
<dbReference type="GO" id="GO:0003755">
    <property type="term" value="F:peptidyl-prolyl cis-trans isomerase activity"/>
    <property type="evidence" value="ECO:0007669"/>
    <property type="project" value="UniProtKB-KW"/>
</dbReference>
<dbReference type="PROSITE" id="PS51257">
    <property type="entry name" value="PROKAR_LIPOPROTEIN"/>
    <property type="match status" value="1"/>
</dbReference>
<evidence type="ECO:0000313" key="12">
    <source>
        <dbReference type="Proteomes" id="UP000706151"/>
    </source>
</evidence>
<dbReference type="InterPro" id="IPR023058">
    <property type="entry name" value="PPIase_PpiC_CS"/>
</dbReference>
<evidence type="ECO:0000259" key="10">
    <source>
        <dbReference type="PROSITE" id="PS50198"/>
    </source>
</evidence>
<evidence type="ECO:0000256" key="2">
    <source>
        <dbReference type="ARBA" id="ARBA00007656"/>
    </source>
</evidence>
<dbReference type="PROSITE" id="PS01096">
    <property type="entry name" value="PPIC_PPIASE_1"/>
    <property type="match status" value="1"/>
</dbReference>
<dbReference type="AlphaFoldDB" id="A0A935TA92"/>
<dbReference type="SUPFAM" id="SSF109998">
    <property type="entry name" value="Triger factor/SurA peptide-binding domain-like"/>
    <property type="match status" value="1"/>
</dbReference>
<feature type="region of interest" description="Disordered" evidence="8">
    <location>
        <begin position="279"/>
        <end position="304"/>
    </location>
</feature>
<gene>
    <name evidence="11" type="ORF">IPK02_01635</name>
</gene>
<comment type="caution">
    <text evidence="11">The sequence shown here is derived from an EMBL/GenBank/DDBJ whole genome shotgun (WGS) entry which is preliminary data.</text>
</comment>
<reference evidence="11 12" key="1">
    <citation type="submission" date="2020-10" db="EMBL/GenBank/DDBJ databases">
        <title>Connecting structure to function with the recovery of over 1000 high-quality activated sludge metagenome-assembled genomes encoding full-length rRNA genes using long-read sequencing.</title>
        <authorList>
            <person name="Singleton C.M."/>
            <person name="Petriglieri F."/>
            <person name="Kristensen J.M."/>
            <person name="Kirkegaard R.H."/>
            <person name="Michaelsen T.Y."/>
            <person name="Andersen M.H."/>
            <person name="Karst S.M."/>
            <person name="Dueholm M.S."/>
            <person name="Nielsen P.H."/>
            <person name="Albertsen M."/>
        </authorList>
    </citation>
    <scope>NUCLEOTIDE SEQUENCE [LARGE SCALE GENOMIC DNA]</scope>
    <source>
        <strain evidence="11">Fred_18-Q3-R57-64_BAT3C.720</strain>
    </source>
</reference>
<dbReference type="Gene3D" id="3.10.50.40">
    <property type="match status" value="1"/>
</dbReference>
<organism evidence="11 12">
    <name type="scientific">Candidatus Accumulibacter affinis</name>
    <dbReference type="NCBI Taxonomy" id="2954384"/>
    <lineage>
        <taxon>Bacteria</taxon>
        <taxon>Pseudomonadati</taxon>
        <taxon>Pseudomonadota</taxon>
        <taxon>Betaproteobacteria</taxon>
        <taxon>Candidatus Accumulibacter</taxon>
    </lineage>
</organism>
<dbReference type="PANTHER" id="PTHR47245:SF1">
    <property type="entry name" value="FOLDASE PROTEIN PRSA"/>
    <property type="match status" value="1"/>
</dbReference>
<protein>
    <recommendedName>
        <fullName evidence="3">peptidylprolyl isomerase</fullName>
        <ecNumber evidence="3">5.2.1.8</ecNumber>
    </recommendedName>
</protein>
<dbReference type="PANTHER" id="PTHR47245">
    <property type="entry name" value="PEPTIDYLPROLYL ISOMERASE"/>
    <property type="match status" value="1"/>
</dbReference>
<dbReference type="EC" id="5.2.1.8" evidence="3"/>
<dbReference type="EMBL" id="JADJOT010000002">
    <property type="protein sequence ID" value="MBK7952747.1"/>
    <property type="molecule type" value="Genomic_DNA"/>
</dbReference>
<comment type="catalytic activity">
    <reaction evidence="1">
        <text>[protein]-peptidylproline (omega=180) = [protein]-peptidylproline (omega=0)</text>
        <dbReference type="Rhea" id="RHEA:16237"/>
        <dbReference type="Rhea" id="RHEA-COMP:10747"/>
        <dbReference type="Rhea" id="RHEA-COMP:10748"/>
        <dbReference type="ChEBI" id="CHEBI:83833"/>
        <dbReference type="ChEBI" id="CHEBI:83834"/>
        <dbReference type="EC" id="5.2.1.8"/>
    </reaction>
</comment>
<proteinExistence type="inferred from homology"/>
<evidence type="ECO:0000256" key="8">
    <source>
        <dbReference type="SAM" id="MobiDB-lite"/>
    </source>
</evidence>
<dbReference type="Pfam" id="PF00639">
    <property type="entry name" value="Rotamase"/>
    <property type="match status" value="1"/>
</dbReference>
<dbReference type="InterPro" id="IPR050245">
    <property type="entry name" value="PrsA_foldase"/>
</dbReference>
<dbReference type="InterPro" id="IPR000297">
    <property type="entry name" value="PPIase_PpiC"/>
</dbReference>
<feature type="chain" id="PRO_5036975803" description="peptidylprolyl isomerase" evidence="9">
    <location>
        <begin position="21"/>
        <end position="304"/>
    </location>
</feature>
<dbReference type="Proteomes" id="UP000706151">
    <property type="component" value="Unassembled WGS sequence"/>
</dbReference>
<evidence type="ECO:0000256" key="3">
    <source>
        <dbReference type="ARBA" id="ARBA00013194"/>
    </source>
</evidence>
<feature type="domain" description="PpiC" evidence="10">
    <location>
        <begin position="146"/>
        <end position="238"/>
    </location>
</feature>
<evidence type="ECO:0000256" key="1">
    <source>
        <dbReference type="ARBA" id="ARBA00000971"/>
    </source>
</evidence>
<evidence type="ECO:0000256" key="7">
    <source>
        <dbReference type="PROSITE-ProRule" id="PRU00278"/>
    </source>
</evidence>
<evidence type="ECO:0000256" key="6">
    <source>
        <dbReference type="ARBA" id="ARBA00023235"/>
    </source>
</evidence>
<feature type="signal peptide" evidence="9">
    <location>
        <begin position="1"/>
        <end position="20"/>
    </location>
</feature>
<dbReference type="InterPro" id="IPR027304">
    <property type="entry name" value="Trigger_fact/SurA_dom_sf"/>
</dbReference>
<dbReference type="InterPro" id="IPR046357">
    <property type="entry name" value="PPIase_dom_sf"/>
</dbReference>
<keyword evidence="4 9" id="KW-0732">Signal</keyword>
<name>A0A935TA92_9PROT</name>
<keyword evidence="5 7" id="KW-0697">Rotamase</keyword>
<keyword evidence="6 7" id="KW-0413">Isomerase</keyword>
<comment type="similarity">
    <text evidence="2">Belongs to the PpiC/parvulin rotamase family.</text>
</comment>
<dbReference type="PROSITE" id="PS50198">
    <property type="entry name" value="PPIC_PPIASE_2"/>
    <property type="match status" value="1"/>
</dbReference>
<evidence type="ECO:0000256" key="9">
    <source>
        <dbReference type="SAM" id="SignalP"/>
    </source>
</evidence>
<accession>A0A935TA92</accession>
<evidence type="ECO:0000313" key="11">
    <source>
        <dbReference type="EMBL" id="MBK7952747.1"/>
    </source>
</evidence>
<evidence type="ECO:0000256" key="4">
    <source>
        <dbReference type="ARBA" id="ARBA00022729"/>
    </source>
</evidence>